<keyword evidence="5" id="KW-0805">Transcription regulation</keyword>
<evidence type="ECO:0000256" key="6">
    <source>
        <dbReference type="ARBA" id="ARBA00023163"/>
    </source>
</evidence>
<keyword evidence="8" id="KW-0966">Cell projection</keyword>
<keyword evidence="9" id="KW-1185">Reference proteome</keyword>
<dbReference type="InterPro" id="IPR007412">
    <property type="entry name" value="FlgM"/>
</dbReference>
<keyword evidence="8" id="KW-0969">Cilium</keyword>
<dbReference type="NCBIfam" id="TIGR03824">
    <property type="entry name" value="FlgM_jcvi"/>
    <property type="match status" value="1"/>
</dbReference>
<evidence type="ECO:0000256" key="5">
    <source>
        <dbReference type="ARBA" id="ARBA00023015"/>
    </source>
</evidence>
<dbReference type="SUPFAM" id="SSF101498">
    <property type="entry name" value="Anti-sigma factor FlgM"/>
    <property type="match status" value="1"/>
</dbReference>
<reference evidence="8 9" key="1">
    <citation type="submission" date="2023-07" db="EMBL/GenBank/DDBJ databases">
        <title>Genomic Encyclopedia of Type Strains, Phase IV (KMG-IV): sequencing the most valuable type-strain genomes for metagenomic binning, comparative biology and taxonomic classification.</title>
        <authorList>
            <person name="Goeker M."/>
        </authorList>
    </citation>
    <scope>NUCLEOTIDE SEQUENCE [LARGE SCALE GENOMIC DNA]</scope>
    <source>
        <strain evidence="8 9">DSM 23837</strain>
    </source>
</reference>
<feature type="domain" description="Anti-sigma-28 factor FlgM C-terminal" evidence="7">
    <location>
        <begin position="33"/>
        <end position="81"/>
    </location>
</feature>
<evidence type="ECO:0000313" key="9">
    <source>
        <dbReference type="Proteomes" id="UP001223586"/>
    </source>
</evidence>
<dbReference type="InterPro" id="IPR035890">
    <property type="entry name" value="Anti-sigma-28_factor_FlgM_sf"/>
</dbReference>
<dbReference type="InterPro" id="IPR031316">
    <property type="entry name" value="FlgM_C"/>
</dbReference>
<comment type="caution">
    <text evidence="8">The sequence shown here is derived from an EMBL/GenBank/DDBJ whole genome shotgun (WGS) entry which is preliminary data.</text>
</comment>
<evidence type="ECO:0000259" key="7">
    <source>
        <dbReference type="Pfam" id="PF04316"/>
    </source>
</evidence>
<name>A0ABT9WV45_9BACI</name>
<evidence type="ECO:0000256" key="2">
    <source>
        <dbReference type="ARBA" id="ARBA00017823"/>
    </source>
</evidence>
<keyword evidence="4" id="KW-1005">Bacterial flagellum biogenesis</keyword>
<keyword evidence="8" id="KW-0282">Flagellum</keyword>
<evidence type="ECO:0000313" key="8">
    <source>
        <dbReference type="EMBL" id="MDQ0177089.1"/>
    </source>
</evidence>
<gene>
    <name evidence="8" type="ORF">J2S08_002968</name>
</gene>
<evidence type="ECO:0000256" key="4">
    <source>
        <dbReference type="ARBA" id="ARBA00022795"/>
    </source>
</evidence>
<dbReference type="Pfam" id="PF04316">
    <property type="entry name" value="FlgM"/>
    <property type="match status" value="1"/>
</dbReference>
<comment type="similarity">
    <text evidence="1">Belongs to the FlgM family.</text>
</comment>
<dbReference type="Gene3D" id="6.10.140.30">
    <property type="entry name" value="Anti-sigma-28 factor FlgM"/>
    <property type="match status" value="1"/>
</dbReference>
<sequence>MKINQLGLSGLNPYKNQLNKYEQFEKENGKKADKVEISLTAKEMQQVSPLVKDRQARVEELKIQVKNGQYQVDPQTVAKAIKKYYSSK</sequence>
<evidence type="ECO:0000256" key="1">
    <source>
        <dbReference type="ARBA" id="ARBA00005322"/>
    </source>
</evidence>
<dbReference type="RefSeq" id="WP_307230783.1">
    <property type="nucleotide sequence ID" value="NZ_JAUSTT010000018.1"/>
</dbReference>
<evidence type="ECO:0000256" key="3">
    <source>
        <dbReference type="ARBA" id="ARBA00022491"/>
    </source>
</evidence>
<dbReference type="Proteomes" id="UP001223586">
    <property type="component" value="Unassembled WGS sequence"/>
</dbReference>
<organism evidence="8 9">
    <name type="scientific">Bacillus chungangensis</name>
    <dbReference type="NCBI Taxonomy" id="587633"/>
    <lineage>
        <taxon>Bacteria</taxon>
        <taxon>Bacillati</taxon>
        <taxon>Bacillota</taxon>
        <taxon>Bacilli</taxon>
        <taxon>Bacillales</taxon>
        <taxon>Bacillaceae</taxon>
        <taxon>Bacillus</taxon>
    </lineage>
</organism>
<keyword evidence="3" id="KW-0678">Repressor</keyword>
<keyword evidence="6" id="KW-0804">Transcription</keyword>
<dbReference type="EMBL" id="JAUSTT010000018">
    <property type="protein sequence ID" value="MDQ0177089.1"/>
    <property type="molecule type" value="Genomic_DNA"/>
</dbReference>
<accession>A0ABT9WV45</accession>
<protein>
    <recommendedName>
        <fullName evidence="2">Negative regulator of flagellin synthesis</fullName>
    </recommendedName>
</protein>
<proteinExistence type="inferred from homology"/>